<dbReference type="AlphaFoldDB" id="A0A9W4X7N0"/>
<reference evidence="1" key="1">
    <citation type="submission" date="2022-08" db="EMBL/GenBank/DDBJ databases">
        <authorList>
            <person name="Kallberg Y."/>
            <person name="Tangrot J."/>
            <person name="Rosling A."/>
        </authorList>
    </citation>
    <scope>NUCLEOTIDE SEQUENCE</scope>
    <source>
        <strain evidence="1">Wild A</strain>
    </source>
</reference>
<dbReference type="Proteomes" id="UP001153678">
    <property type="component" value="Unassembled WGS sequence"/>
</dbReference>
<evidence type="ECO:0000313" key="1">
    <source>
        <dbReference type="EMBL" id="CAI2192438.1"/>
    </source>
</evidence>
<name>A0A9W4X7N0_9GLOM</name>
<accession>A0A9W4X7N0</accession>
<proteinExistence type="predicted"/>
<evidence type="ECO:0000313" key="2">
    <source>
        <dbReference type="Proteomes" id="UP001153678"/>
    </source>
</evidence>
<comment type="caution">
    <text evidence="1">The sequence shown here is derived from an EMBL/GenBank/DDBJ whole genome shotgun (WGS) entry which is preliminary data.</text>
</comment>
<feature type="non-terminal residue" evidence="1">
    <location>
        <position position="49"/>
    </location>
</feature>
<gene>
    <name evidence="1" type="ORF">FWILDA_LOCUS15577</name>
</gene>
<dbReference type="EMBL" id="CAMKVN010008338">
    <property type="protein sequence ID" value="CAI2192438.1"/>
    <property type="molecule type" value="Genomic_DNA"/>
</dbReference>
<organism evidence="1 2">
    <name type="scientific">Funneliformis geosporum</name>
    <dbReference type="NCBI Taxonomy" id="1117311"/>
    <lineage>
        <taxon>Eukaryota</taxon>
        <taxon>Fungi</taxon>
        <taxon>Fungi incertae sedis</taxon>
        <taxon>Mucoromycota</taxon>
        <taxon>Glomeromycotina</taxon>
        <taxon>Glomeromycetes</taxon>
        <taxon>Glomerales</taxon>
        <taxon>Glomeraceae</taxon>
        <taxon>Funneliformis</taxon>
    </lineage>
</organism>
<keyword evidence="2" id="KW-1185">Reference proteome</keyword>
<sequence>YNYDYDIKSLIRLIKLGSIYDEEPNALISNLQDIEAIAAVSQRRFEHAR</sequence>
<protein>
    <submittedName>
        <fullName evidence="1">13931_t:CDS:1</fullName>
    </submittedName>
</protein>